<dbReference type="PANTHER" id="PTHR44086">
    <property type="entry name" value="THIOSULFATE SULFURTRANSFERASE RDL2, MITOCHONDRIAL-RELATED"/>
    <property type="match status" value="1"/>
</dbReference>
<dbReference type="InterPro" id="IPR001763">
    <property type="entry name" value="Rhodanese-like_dom"/>
</dbReference>
<sequence length="126" mass="14035">MKSAAQLVQEMKDTIKEVSVEELAAHLANNIVLIDVRESEEFSSGHIPGSVNFPRGVLEMKLQMHPEFKDAESPLDEMNKLDMYVICRSGARSALATESLQKMGFTNVFSVAGGMMEWTEKGFHTK</sequence>
<dbReference type="Pfam" id="PF00581">
    <property type="entry name" value="Rhodanese"/>
    <property type="match status" value="1"/>
</dbReference>
<dbReference type="InterPro" id="IPR036873">
    <property type="entry name" value="Rhodanese-like_dom_sf"/>
</dbReference>
<dbReference type="Gene3D" id="3.40.250.10">
    <property type="entry name" value="Rhodanese-like domain"/>
    <property type="match status" value="1"/>
</dbReference>
<dbReference type="SUPFAM" id="SSF52821">
    <property type="entry name" value="Rhodanese/Cell cycle control phosphatase"/>
    <property type="match status" value="1"/>
</dbReference>
<dbReference type="SMART" id="SM00450">
    <property type="entry name" value="RHOD"/>
    <property type="match status" value="1"/>
</dbReference>
<protein>
    <submittedName>
        <fullName evidence="2">Sulfurtransferase</fullName>
    </submittedName>
</protein>
<name>A0A2S7V0H1_9GAMM</name>
<dbReference type="OrthoDB" id="9791096at2"/>
<dbReference type="GO" id="GO:0004792">
    <property type="term" value="F:thiosulfate-cyanide sulfurtransferase activity"/>
    <property type="evidence" value="ECO:0007669"/>
    <property type="project" value="TreeGrafter"/>
</dbReference>
<proteinExistence type="predicted"/>
<evidence type="ECO:0000313" key="2">
    <source>
        <dbReference type="EMBL" id="PQJ55242.1"/>
    </source>
</evidence>
<accession>A0A2S7V0H1</accession>
<dbReference type="EMBL" id="MSCH01000003">
    <property type="protein sequence ID" value="PQJ55242.1"/>
    <property type="molecule type" value="Genomic_DNA"/>
</dbReference>
<reference evidence="2 3" key="1">
    <citation type="submission" date="2016-12" db="EMBL/GenBank/DDBJ databases">
        <title>Diversity of luminous bacteria.</title>
        <authorList>
            <person name="Yoshizawa S."/>
            <person name="Kogure K."/>
        </authorList>
    </citation>
    <scope>NUCLEOTIDE SEQUENCE [LARGE SCALE GENOMIC DNA]</scope>
    <source>
        <strain evidence="2 3">SA4-48</strain>
    </source>
</reference>
<evidence type="ECO:0000313" key="3">
    <source>
        <dbReference type="Proteomes" id="UP000239007"/>
    </source>
</evidence>
<gene>
    <name evidence="2" type="ORF">BTO11_09745</name>
</gene>
<dbReference type="PANTHER" id="PTHR44086:SF10">
    <property type="entry name" value="THIOSULFATE SULFURTRANSFERASE_RHODANESE-LIKE DOMAIN-CONTAINING PROTEIN 3"/>
    <property type="match status" value="1"/>
</dbReference>
<keyword evidence="2" id="KW-0808">Transferase</keyword>
<dbReference type="PROSITE" id="PS50206">
    <property type="entry name" value="RHODANESE_3"/>
    <property type="match status" value="1"/>
</dbReference>
<keyword evidence="3" id="KW-1185">Reference proteome</keyword>
<dbReference type="AlphaFoldDB" id="A0A2S7V0H1"/>
<evidence type="ECO:0000259" key="1">
    <source>
        <dbReference type="PROSITE" id="PS50206"/>
    </source>
</evidence>
<feature type="domain" description="Rhodanese" evidence="1">
    <location>
        <begin position="27"/>
        <end position="126"/>
    </location>
</feature>
<comment type="caution">
    <text evidence="2">The sequence shown here is derived from an EMBL/GenBank/DDBJ whole genome shotgun (WGS) entry which is preliminary data.</text>
</comment>
<dbReference type="Proteomes" id="UP000239007">
    <property type="component" value="Unassembled WGS sequence"/>
</dbReference>
<organism evidence="2 3">
    <name type="scientific">Psychrosphaera saromensis</name>
    <dbReference type="NCBI Taxonomy" id="716813"/>
    <lineage>
        <taxon>Bacteria</taxon>
        <taxon>Pseudomonadati</taxon>
        <taxon>Pseudomonadota</taxon>
        <taxon>Gammaproteobacteria</taxon>
        <taxon>Alteromonadales</taxon>
        <taxon>Pseudoalteromonadaceae</taxon>
        <taxon>Psychrosphaera</taxon>
    </lineage>
</organism>
<dbReference type="CDD" id="cd00158">
    <property type="entry name" value="RHOD"/>
    <property type="match status" value="1"/>
</dbReference>